<dbReference type="Gene3D" id="2.30.29.30">
    <property type="entry name" value="Pleckstrin-homology domain (PH domain)/Phosphotyrosine-binding domain (PTB)"/>
    <property type="match status" value="1"/>
</dbReference>
<dbReference type="EMBL" id="SGPJ01000192">
    <property type="protein sequence ID" value="THG97049.1"/>
    <property type="molecule type" value="Genomic_DNA"/>
</dbReference>
<comment type="caution">
    <text evidence="2">The sequence shown here is derived from an EMBL/GenBank/DDBJ whole genome shotgun (WGS) entry which is preliminary data.</text>
</comment>
<organism evidence="2 3">
    <name type="scientific">Hermanssonia centrifuga</name>
    <dbReference type="NCBI Taxonomy" id="98765"/>
    <lineage>
        <taxon>Eukaryota</taxon>
        <taxon>Fungi</taxon>
        <taxon>Dikarya</taxon>
        <taxon>Basidiomycota</taxon>
        <taxon>Agaricomycotina</taxon>
        <taxon>Agaricomycetes</taxon>
        <taxon>Polyporales</taxon>
        <taxon>Meruliaceae</taxon>
        <taxon>Hermanssonia</taxon>
    </lineage>
</organism>
<accession>A0A4S4KKA1</accession>
<sequence>MGNESTQPIEAPTAVRAVIGAVDPLAASEHTGSTHIVVTGEEDEEVKAELKGVKLFIKRGGTEFSSGMLGHVKLLSHNNTHEDRLVFRRELVLKVAMSATIRPAVRCTFDEEQGILRITLKETVKREDGVNSGTSQQVVVYALKRGKTSREDFANFAKAVMGSPQLTARPVVDAATSII</sequence>
<dbReference type="InterPro" id="IPR000156">
    <property type="entry name" value="Ran_bind_dom"/>
</dbReference>
<protein>
    <recommendedName>
        <fullName evidence="1">RanBD1 domain-containing protein</fullName>
    </recommendedName>
</protein>
<dbReference type="InterPro" id="IPR011993">
    <property type="entry name" value="PH-like_dom_sf"/>
</dbReference>
<keyword evidence="3" id="KW-1185">Reference proteome</keyword>
<gene>
    <name evidence="2" type="ORF">EW026_g4889</name>
</gene>
<dbReference type="SUPFAM" id="SSF50729">
    <property type="entry name" value="PH domain-like"/>
    <property type="match status" value="1"/>
</dbReference>
<feature type="domain" description="RanBD1" evidence="1">
    <location>
        <begin position="21"/>
        <end position="106"/>
    </location>
</feature>
<name>A0A4S4KKA1_9APHY</name>
<evidence type="ECO:0000313" key="3">
    <source>
        <dbReference type="Proteomes" id="UP000309038"/>
    </source>
</evidence>
<dbReference type="PROSITE" id="PS50196">
    <property type="entry name" value="RANBD1"/>
    <property type="match status" value="1"/>
</dbReference>
<dbReference type="Pfam" id="PF00638">
    <property type="entry name" value="Ran_BP1"/>
    <property type="match status" value="1"/>
</dbReference>
<dbReference type="AlphaFoldDB" id="A0A4S4KKA1"/>
<proteinExistence type="predicted"/>
<dbReference type="Proteomes" id="UP000309038">
    <property type="component" value="Unassembled WGS sequence"/>
</dbReference>
<reference evidence="2 3" key="1">
    <citation type="submission" date="2019-02" db="EMBL/GenBank/DDBJ databases">
        <title>Genome sequencing of the rare red list fungi Phlebia centrifuga.</title>
        <authorList>
            <person name="Buettner E."/>
            <person name="Kellner H."/>
        </authorList>
    </citation>
    <scope>NUCLEOTIDE SEQUENCE [LARGE SCALE GENOMIC DNA]</scope>
    <source>
        <strain evidence="2 3">DSM 108282</strain>
    </source>
</reference>
<evidence type="ECO:0000313" key="2">
    <source>
        <dbReference type="EMBL" id="THG97049.1"/>
    </source>
</evidence>
<evidence type="ECO:0000259" key="1">
    <source>
        <dbReference type="PROSITE" id="PS50196"/>
    </source>
</evidence>